<feature type="compositionally biased region" description="Basic and acidic residues" evidence="1">
    <location>
        <begin position="147"/>
        <end position="165"/>
    </location>
</feature>
<feature type="compositionally biased region" description="Acidic residues" evidence="1">
    <location>
        <begin position="94"/>
        <end position="136"/>
    </location>
</feature>
<evidence type="ECO:0000313" key="2">
    <source>
        <dbReference type="EMBL" id="GEU70752.1"/>
    </source>
</evidence>
<gene>
    <name evidence="2" type="ORF">Tci_042730</name>
</gene>
<evidence type="ECO:0000256" key="1">
    <source>
        <dbReference type="SAM" id="MobiDB-lite"/>
    </source>
</evidence>
<comment type="caution">
    <text evidence="2">The sequence shown here is derived from an EMBL/GenBank/DDBJ whole genome shotgun (WGS) entry which is preliminary data.</text>
</comment>
<protein>
    <submittedName>
        <fullName evidence="2">Uncharacterized protein</fullName>
    </submittedName>
</protein>
<organism evidence="2">
    <name type="scientific">Tanacetum cinerariifolium</name>
    <name type="common">Dalmatian daisy</name>
    <name type="synonym">Chrysanthemum cinerariifolium</name>
    <dbReference type="NCBI Taxonomy" id="118510"/>
    <lineage>
        <taxon>Eukaryota</taxon>
        <taxon>Viridiplantae</taxon>
        <taxon>Streptophyta</taxon>
        <taxon>Embryophyta</taxon>
        <taxon>Tracheophyta</taxon>
        <taxon>Spermatophyta</taxon>
        <taxon>Magnoliopsida</taxon>
        <taxon>eudicotyledons</taxon>
        <taxon>Gunneridae</taxon>
        <taxon>Pentapetalae</taxon>
        <taxon>asterids</taxon>
        <taxon>campanulids</taxon>
        <taxon>Asterales</taxon>
        <taxon>Asteraceae</taxon>
        <taxon>Asteroideae</taxon>
        <taxon>Anthemideae</taxon>
        <taxon>Anthemidinae</taxon>
        <taxon>Tanacetum</taxon>
    </lineage>
</organism>
<feature type="region of interest" description="Disordered" evidence="1">
    <location>
        <begin position="27"/>
        <end position="197"/>
    </location>
</feature>
<feature type="compositionally biased region" description="Low complexity" evidence="1">
    <location>
        <begin position="71"/>
        <end position="89"/>
    </location>
</feature>
<feature type="compositionally biased region" description="Pro residues" evidence="1">
    <location>
        <begin position="38"/>
        <end position="50"/>
    </location>
</feature>
<sequence>MSSSTVTYTSVYTDSGPWRFQWISDEESKASQSLGQAPPSPDYVPGPEHPPLSDYVSGPEEPEQVPLSPDYVPGPEYPEYLPPGYVADSNLKEDLEEDLNEDPADGRDDDDESSDDDDDDNEDEQEAFKDDDEEEEHLAPVDSSVKPVDDRVPLAKDTEAFKTDESAPTLVPSPRRRTDDTPEADMPLRKRAHFTAPTSGFKVRESLAATAARQPVLDVAIVDGTPGRIA</sequence>
<dbReference type="EMBL" id="BKCJ010006174">
    <property type="protein sequence ID" value="GEU70752.1"/>
    <property type="molecule type" value="Genomic_DNA"/>
</dbReference>
<dbReference type="AlphaFoldDB" id="A0A6L2MDE6"/>
<proteinExistence type="predicted"/>
<name>A0A6L2MDE6_TANCI</name>
<accession>A0A6L2MDE6</accession>
<reference evidence="2" key="1">
    <citation type="journal article" date="2019" name="Sci. Rep.">
        <title>Draft genome of Tanacetum cinerariifolium, the natural source of mosquito coil.</title>
        <authorList>
            <person name="Yamashiro T."/>
            <person name="Shiraishi A."/>
            <person name="Satake H."/>
            <person name="Nakayama K."/>
        </authorList>
    </citation>
    <scope>NUCLEOTIDE SEQUENCE</scope>
</reference>